<keyword evidence="2" id="KW-0378">Hydrolase</keyword>
<dbReference type="AlphaFoldDB" id="K0KSB9"/>
<dbReference type="InterPro" id="IPR002921">
    <property type="entry name" value="Fungal_lipase-type"/>
</dbReference>
<dbReference type="Proteomes" id="UP000009328">
    <property type="component" value="Unassembled WGS sequence"/>
</dbReference>
<keyword evidence="6" id="KW-1185">Reference proteome</keyword>
<dbReference type="EMBL" id="CAIF01000224">
    <property type="protein sequence ID" value="CCH46066.1"/>
    <property type="molecule type" value="Genomic_DNA"/>
</dbReference>
<dbReference type="Gene3D" id="3.40.50.1820">
    <property type="entry name" value="alpha/beta hydrolase"/>
    <property type="match status" value="1"/>
</dbReference>
<dbReference type="STRING" id="1206466.K0KSB9"/>
<dbReference type="InParanoid" id="K0KSB9"/>
<comment type="caution">
    <text evidence="5">The sequence shown here is derived from an EMBL/GenBank/DDBJ whole genome shotgun (WGS) entry which is preliminary data.</text>
</comment>
<protein>
    <recommendedName>
        <fullName evidence="1">triacylglycerol lipase</fullName>
        <ecNumber evidence="1">3.1.1.3</ecNumber>
    </recommendedName>
</protein>
<dbReference type="SUPFAM" id="SSF53474">
    <property type="entry name" value="alpha/beta-Hydrolases"/>
    <property type="match status" value="1"/>
</dbReference>
<dbReference type="eggNOG" id="KOG4569">
    <property type="taxonomic scope" value="Eukaryota"/>
</dbReference>
<evidence type="ECO:0000259" key="4">
    <source>
        <dbReference type="Pfam" id="PF01764"/>
    </source>
</evidence>
<dbReference type="HOGENOM" id="CLU_032957_3_0_1"/>
<evidence type="ECO:0000256" key="2">
    <source>
        <dbReference type="ARBA" id="ARBA00022801"/>
    </source>
</evidence>
<feature type="signal peptide" evidence="3">
    <location>
        <begin position="1"/>
        <end position="22"/>
    </location>
</feature>
<dbReference type="EC" id="3.1.1.3" evidence="1"/>
<dbReference type="GO" id="GO:0004806">
    <property type="term" value="F:triacylglycerol lipase activity"/>
    <property type="evidence" value="ECO:0007669"/>
    <property type="project" value="UniProtKB-EC"/>
</dbReference>
<evidence type="ECO:0000256" key="3">
    <source>
        <dbReference type="SAM" id="SignalP"/>
    </source>
</evidence>
<evidence type="ECO:0000313" key="5">
    <source>
        <dbReference type="EMBL" id="CCH46066.1"/>
    </source>
</evidence>
<dbReference type="PANTHER" id="PTHR46640">
    <property type="entry name" value="TRIACYLGLYCEROL LIPASE, PUTATIVE (AFU_ORTHOLOGUE AFUA_6G06510)-RELATED"/>
    <property type="match status" value="1"/>
</dbReference>
<gene>
    <name evidence="5" type="ORF">BN7_5654</name>
</gene>
<dbReference type="InterPro" id="IPR051299">
    <property type="entry name" value="AB_hydrolase_lip/est"/>
</dbReference>
<organism evidence="5 6">
    <name type="scientific">Wickerhamomyces ciferrii (strain ATCC 14091 / BCRC 22168 / CBS 111 / JCM 3599 / NBRC 0793 / NRRL Y-1031 F-60-10)</name>
    <name type="common">Yeast</name>
    <name type="synonym">Pichia ciferrii</name>
    <dbReference type="NCBI Taxonomy" id="1206466"/>
    <lineage>
        <taxon>Eukaryota</taxon>
        <taxon>Fungi</taxon>
        <taxon>Dikarya</taxon>
        <taxon>Ascomycota</taxon>
        <taxon>Saccharomycotina</taxon>
        <taxon>Saccharomycetes</taxon>
        <taxon>Phaffomycetales</taxon>
        <taxon>Wickerhamomycetaceae</taxon>
        <taxon>Wickerhamomyces</taxon>
    </lineage>
</organism>
<keyword evidence="3" id="KW-0732">Signal</keyword>
<feature type="chain" id="PRO_5003836458" description="triacylglycerol lipase" evidence="3">
    <location>
        <begin position="23"/>
        <end position="373"/>
    </location>
</feature>
<accession>K0KSB9</accession>
<dbReference type="CDD" id="cd00519">
    <property type="entry name" value="Lipase_3"/>
    <property type="match status" value="1"/>
</dbReference>
<dbReference type="PANTHER" id="PTHR46640:SF3">
    <property type="entry name" value="LIPASE LIH1-RELATED"/>
    <property type="match status" value="1"/>
</dbReference>
<dbReference type="Pfam" id="PF01764">
    <property type="entry name" value="Lipase_3"/>
    <property type="match status" value="1"/>
</dbReference>
<reference evidence="5 6" key="1">
    <citation type="journal article" date="2012" name="Eukaryot. Cell">
        <title>Draft genome sequence of Wickerhamomyces ciferrii NRRL Y-1031 F-60-10.</title>
        <authorList>
            <person name="Schneider J."/>
            <person name="Andrea H."/>
            <person name="Blom J."/>
            <person name="Jaenicke S."/>
            <person name="Ruckert C."/>
            <person name="Schorsch C."/>
            <person name="Szczepanowski R."/>
            <person name="Farwick M."/>
            <person name="Goesmann A."/>
            <person name="Puhler A."/>
            <person name="Schaffer S."/>
            <person name="Tauch A."/>
            <person name="Kohler T."/>
            <person name="Brinkrolf K."/>
        </authorList>
    </citation>
    <scope>NUCLEOTIDE SEQUENCE [LARGE SCALE GENOMIC DNA]</scope>
    <source>
        <strain evidence="6">ATCC 14091 / BCRC 22168 / CBS 111 / JCM 3599 / NBRC 0793 / NRRL Y-1031 F-60-10</strain>
    </source>
</reference>
<proteinExistence type="predicted"/>
<name>K0KSB9_WICCF</name>
<sequence>MKVKQIFANLILPFLALVPAFGAAIGDKDDKEIDETYDYSDHVYKTLFKNTHLQKASYCSYESTFYEGPLNEACPKMAFCEKNDNLKIVGIYSPSIKEKQISGTAFVAVDEDAKTVHVVFRGTLSPGDTVTDFVFLQCPYVPVLSNNIGYEIFENVSTSDPNGMAQAIKDHTKEETPTCENCLVHCGVYVEFTKFINEIQDTIEPYMKKDYKLIVTGHSLGGGYALLGGLEFLLKGYDPLLITYASLRMGDPTFNHWVDDVFDTEHIAKKVAKGSKLPFPSYSRVYQATDIVPRLPPALPGIVYTHSGLRFEITKVRLPHLKEFVVYKGASNNDLNDAIDFKLQPGVFLPYYQHTHQFIRIAWPCDDSDMPFP</sequence>
<evidence type="ECO:0000313" key="6">
    <source>
        <dbReference type="Proteomes" id="UP000009328"/>
    </source>
</evidence>
<feature type="domain" description="Fungal lipase-type" evidence="4">
    <location>
        <begin position="118"/>
        <end position="298"/>
    </location>
</feature>
<dbReference type="GO" id="GO:0006629">
    <property type="term" value="P:lipid metabolic process"/>
    <property type="evidence" value="ECO:0007669"/>
    <property type="project" value="InterPro"/>
</dbReference>
<evidence type="ECO:0000256" key="1">
    <source>
        <dbReference type="ARBA" id="ARBA00013279"/>
    </source>
</evidence>
<dbReference type="InterPro" id="IPR029058">
    <property type="entry name" value="AB_hydrolase_fold"/>
</dbReference>